<sequence>MIALLHIVVATAAQALPVPPPAIQWTADCARPTYATDMLVCGDPELRSMDQNLARMLENRGGDETLAPWIEGQADWFRRSRMCAFQADHRECLTAAYSERALVLSLLTSLPRPLGHCRLQDGGSSQVAEVQGAAILTSEGRTIGVETSDTGAWMPFLRYVRKGRRAVFRALDGKQLAVCRFDNQEEKQ</sequence>
<organism evidence="2 3">
    <name type="scientific">Sphingomonas paeninsulae</name>
    <dbReference type="NCBI Taxonomy" id="2319844"/>
    <lineage>
        <taxon>Bacteria</taxon>
        <taxon>Pseudomonadati</taxon>
        <taxon>Pseudomonadota</taxon>
        <taxon>Alphaproteobacteria</taxon>
        <taxon>Sphingomonadales</taxon>
        <taxon>Sphingomonadaceae</taxon>
        <taxon>Sphingomonas</taxon>
    </lineage>
</organism>
<dbReference type="AlphaFoldDB" id="A0A494THT2"/>
<dbReference type="KEGG" id="spha:D3Y57_02745"/>
<dbReference type="EMBL" id="CP032828">
    <property type="protein sequence ID" value="AYJ84988.1"/>
    <property type="molecule type" value="Genomic_DNA"/>
</dbReference>
<name>A0A494THT2_SPHPE</name>
<feature type="signal peptide" evidence="1">
    <location>
        <begin position="1"/>
        <end position="15"/>
    </location>
</feature>
<dbReference type="OrthoDB" id="7595169at2"/>
<keyword evidence="3" id="KW-1185">Reference proteome</keyword>
<evidence type="ECO:0008006" key="4">
    <source>
        <dbReference type="Google" id="ProtNLM"/>
    </source>
</evidence>
<evidence type="ECO:0000313" key="2">
    <source>
        <dbReference type="EMBL" id="AYJ84988.1"/>
    </source>
</evidence>
<keyword evidence="1" id="KW-0732">Signal</keyword>
<evidence type="ECO:0000256" key="1">
    <source>
        <dbReference type="SAM" id="SignalP"/>
    </source>
</evidence>
<geneLocation type="plasmid" evidence="2">
    <name>unnamed1</name>
</geneLocation>
<dbReference type="Proteomes" id="UP000276254">
    <property type="component" value="Plasmid unnamed1"/>
</dbReference>
<gene>
    <name evidence="2" type="ORF">D3Y57_02745</name>
</gene>
<proteinExistence type="predicted"/>
<keyword evidence="2" id="KW-0614">Plasmid</keyword>
<feature type="chain" id="PRO_5019724961" description="Lysozyme inhibitor LprI N-terminal domain-containing protein" evidence="1">
    <location>
        <begin position="16"/>
        <end position="188"/>
    </location>
</feature>
<protein>
    <recommendedName>
        <fullName evidence="4">Lysozyme inhibitor LprI N-terminal domain-containing protein</fullName>
    </recommendedName>
</protein>
<accession>A0A494THT2</accession>
<evidence type="ECO:0000313" key="3">
    <source>
        <dbReference type="Proteomes" id="UP000276254"/>
    </source>
</evidence>
<dbReference type="RefSeq" id="WP_121151126.1">
    <property type="nucleotide sequence ID" value="NZ_CP032828.1"/>
</dbReference>
<dbReference type="GeneID" id="39491654"/>
<reference evidence="2 3" key="1">
    <citation type="submission" date="2018-09" db="EMBL/GenBank/DDBJ databases">
        <title>Sphingomonas peninsula sp. nov., isolated from fildes peninsula, Antarctic soil.</title>
        <authorList>
            <person name="Yingchao G."/>
        </authorList>
    </citation>
    <scope>NUCLEOTIDE SEQUENCE [LARGE SCALE GENOMIC DNA]</scope>
    <source>
        <strain evidence="2 3">YZ-8</strain>
        <plasmid evidence="2 3">unnamed1</plasmid>
    </source>
</reference>